<protein>
    <recommendedName>
        <fullName evidence="1">PhoD-like phosphatase metallophosphatase domain-containing protein</fullName>
    </recommendedName>
</protein>
<dbReference type="PANTHER" id="PTHR37031:SF2">
    <property type="entry name" value="PHOD-LIKE PHOSPHATASE METALLOPHOSPHATASE DOMAIN-CONTAINING PROTEIN"/>
    <property type="match status" value="1"/>
</dbReference>
<dbReference type="EMBL" id="CP032090">
    <property type="protein sequence ID" value="AXV65908.1"/>
    <property type="molecule type" value="Genomic_DNA"/>
</dbReference>
<proteinExistence type="predicted"/>
<reference evidence="2 3" key="1">
    <citation type="submission" date="2018-08" db="EMBL/GenBank/DDBJ databases">
        <title>Draft genome sequence of Pseudoalteromonas donghaensis HJ51.</title>
        <authorList>
            <person name="Oh J."/>
            <person name="Roh D."/>
        </authorList>
    </citation>
    <scope>NUCLEOTIDE SEQUENCE [LARGE SCALE GENOMIC DNA]</scope>
    <source>
        <strain evidence="2 3">HJ51</strain>
    </source>
</reference>
<dbReference type="InterPro" id="IPR038607">
    <property type="entry name" value="PhoD-like_sf"/>
</dbReference>
<dbReference type="KEGG" id="pdj:D0907_11830"/>
<name>A0AAD0S1F6_9GAMM</name>
<feature type="domain" description="PhoD-like phosphatase metallophosphatase" evidence="1">
    <location>
        <begin position="147"/>
        <end position="413"/>
    </location>
</feature>
<dbReference type="PANTHER" id="PTHR37031">
    <property type="entry name" value="METALLOPHOSPHATASE BINDING DOMAIN PROTEIN"/>
    <property type="match status" value="1"/>
</dbReference>
<dbReference type="Gene3D" id="3.60.21.70">
    <property type="entry name" value="PhoD-like phosphatase"/>
    <property type="match status" value="1"/>
</dbReference>
<dbReference type="RefSeq" id="WP_065978634.1">
    <property type="nucleotide sequence ID" value="NZ_CP032090.1"/>
</dbReference>
<accession>A0AAD0S1F6</accession>
<dbReference type="InterPro" id="IPR018946">
    <property type="entry name" value="PhoD-like_MPP"/>
</dbReference>
<organism evidence="2 3">
    <name type="scientific">Pseudoalteromonas lipolytica</name>
    <dbReference type="NCBI Taxonomy" id="570156"/>
    <lineage>
        <taxon>Bacteria</taxon>
        <taxon>Pseudomonadati</taxon>
        <taxon>Pseudomonadota</taxon>
        <taxon>Gammaproteobacteria</taxon>
        <taxon>Alteromonadales</taxon>
        <taxon>Pseudoalteromonadaceae</taxon>
        <taxon>Pseudoalteromonas</taxon>
    </lineage>
</organism>
<dbReference type="Proteomes" id="UP000264605">
    <property type="component" value="Chromosome"/>
</dbReference>
<sequence length="516" mass="59565">MLVKPLLIGPIVGHTTSSSFRVGGSCLNADSCIGVIRVRESESPQFFPIQTFHFSAYYNDMGIVDILSLEANTTYIYEVGYVICDTLAELNQAIEEDKLVWGAEKTPDLNGQITTFPDENNATTRFIMGSCRDNLGNKGEETFDNIYAYLDEIDEELRPTMLFMLGDQIYIDHAHILDKYQFRPKIEDYFKEYSEAFGLYMFNKVTRQLPCYMMMDDHEIQNDWSLGKFKEDENKVNQQFNKNTLKYGLRAYEAHQAAFSNLIEDPEQFIQQNFPFHPTENRKKYWYKFTHSNSDFFFLDVRGDSEVRSKKYEAEHTTEPKILSDAQYTELCSWLSDGSGNVKFIASSIPVFPDTRGKLGTPEDKWFLAAKQRVELLDYIRTLDERPQVVFLSGDVHISAAAQLTHEDDPDFKVFNVISSAFHWFVLGLQEDHFDWGKLLAKKARADHVEDGNATFSKYHSESVIKTAFGKPKIFKRNNFAIVSVEKVDGKNQVSIEFRRGKDYSKVLKNIILDFR</sequence>
<dbReference type="AlphaFoldDB" id="A0AAD0S1F6"/>
<dbReference type="InterPro" id="IPR029052">
    <property type="entry name" value="Metallo-depent_PP-like"/>
</dbReference>
<dbReference type="SUPFAM" id="SSF56300">
    <property type="entry name" value="Metallo-dependent phosphatases"/>
    <property type="match status" value="1"/>
</dbReference>
<evidence type="ECO:0000259" key="1">
    <source>
        <dbReference type="Pfam" id="PF09423"/>
    </source>
</evidence>
<gene>
    <name evidence="2" type="ORF">D0907_11830</name>
</gene>
<dbReference type="GeneID" id="99506158"/>
<evidence type="ECO:0000313" key="3">
    <source>
        <dbReference type="Proteomes" id="UP000264605"/>
    </source>
</evidence>
<dbReference type="Pfam" id="PF09423">
    <property type="entry name" value="PhoD"/>
    <property type="match status" value="1"/>
</dbReference>
<evidence type="ECO:0000313" key="2">
    <source>
        <dbReference type="EMBL" id="AXV65908.1"/>
    </source>
</evidence>